<comment type="caution">
    <text evidence="5">The sequence shown here is derived from an EMBL/GenBank/DDBJ whole genome shotgun (WGS) entry which is preliminary data.</text>
</comment>
<keyword evidence="6" id="KW-1185">Reference proteome</keyword>
<dbReference type="NCBIfam" id="TIGR01566">
    <property type="entry name" value="ZF_HD_prot_N"/>
    <property type="match status" value="1"/>
</dbReference>
<dbReference type="GO" id="GO:0050793">
    <property type="term" value="P:regulation of developmental process"/>
    <property type="evidence" value="ECO:0007669"/>
    <property type="project" value="TreeGrafter"/>
</dbReference>
<dbReference type="GO" id="GO:0005634">
    <property type="term" value="C:nucleus"/>
    <property type="evidence" value="ECO:0007669"/>
    <property type="project" value="TreeGrafter"/>
</dbReference>
<protein>
    <recommendedName>
        <fullName evidence="4">ZF-HD dimerization-type domain-containing protein</fullName>
    </recommendedName>
</protein>
<dbReference type="GO" id="GO:0003700">
    <property type="term" value="F:DNA-binding transcription factor activity"/>
    <property type="evidence" value="ECO:0007669"/>
    <property type="project" value="TreeGrafter"/>
</dbReference>
<evidence type="ECO:0000313" key="5">
    <source>
        <dbReference type="EMBL" id="TQE14210.1"/>
    </source>
</evidence>
<keyword evidence="2" id="KW-0863">Zinc-finger</keyword>
<dbReference type="GO" id="GO:0000976">
    <property type="term" value="F:transcription cis-regulatory region binding"/>
    <property type="evidence" value="ECO:0007669"/>
    <property type="project" value="TreeGrafter"/>
</dbReference>
<proteinExistence type="predicted"/>
<accession>A0A540NUP3</accession>
<dbReference type="GO" id="GO:0008270">
    <property type="term" value="F:zinc ion binding"/>
    <property type="evidence" value="ECO:0007669"/>
    <property type="project" value="UniProtKB-KW"/>
</dbReference>
<dbReference type="Proteomes" id="UP000315295">
    <property type="component" value="Unassembled WGS sequence"/>
</dbReference>
<reference evidence="5 6" key="1">
    <citation type="journal article" date="2019" name="G3 (Bethesda)">
        <title>Sequencing of a Wild Apple (Malus baccata) Genome Unravels the Differences Between Cultivated and Wild Apple Species Regarding Disease Resistance and Cold Tolerance.</title>
        <authorList>
            <person name="Chen X."/>
        </authorList>
    </citation>
    <scope>NUCLEOTIDE SEQUENCE [LARGE SCALE GENOMIC DNA]</scope>
    <source>
        <strain evidence="6">cv. Shandingzi</strain>
        <tissue evidence="5">Leaves</tissue>
    </source>
</reference>
<dbReference type="InterPro" id="IPR006456">
    <property type="entry name" value="ZF_HD_homeobox_Cys/His_dimer"/>
</dbReference>
<keyword evidence="1" id="KW-0479">Metal-binding</keyword>
<dbReference type="PROSITE" id="PS51523">
    <property type="entry name" value="ZF_HD_DIMER"/>
    <property type="match status" value="1"/>
</dbReference>
<organism evidence="5 6">
    <name type="scientific">Malus baccata</name>
    <name type="common">Siberian crab apple</name>
    <name type="synonym">Pyrus baccata</name>
    <dbReference type="NCBI Taxonomy" id="106549"/>
    <lineage>
        <taxon>Eukaryota</taxon>
        <taxon>Viridiplantae</taxon>
        <taxon>Streptophyta</taxon>
        <taxon>Embryophyta</taxon>
        <taxon>Tracheophyta</taxon>
        <taxon>Spermatophyta</taxon>
        <taxon>Magnoliopsida</taxon>
        <taxon>eudicotyledons</taxon>
        <taxon>Gunneridae</taxon>
        <taxon>Pentapetalae</taxon>
        <taxon>rosids</taxon>
        <taxon>fabids</taxon>
        <taxon>Rosales</taxon>
        <taxon>Rosaceae</taxon>
        <taxon>Amygdaloideae</taxon>
        <taxon>Maleae</taxon>
        <taxon>Malus</taxon>
    </lineage>
</organism>
<evidence type="ECO:0000256" key="3">
    <source>
        <dbReference type="ARBA" id="ARBA00022833"/>
    </source>
</evidence>
<evidence type="ECO:0000313" key="6">
    <source>
        <dbReference type="Proteomes" id="UP000315295"/>
    </source>
</evidence>
<evidence type="ECO:0000256" key="2">
    <source>
        <dbReference type="ARBA" id="ARBA00022771"/>
    </source>
</evidence>
<dbReference type="AlphaFoldDB" id="A0A540NUP3"/>
<sequence>MPTSLDHSHVVPYKFNNFNNKKFGHNGVRYKECLKNHASTMGGTAMDGYCKFMPSGEEGTIEALNCCACNCHRKKVEGEQQQQLSSWDYNFHHTINRAVRVESI</sequence>
<evidence type="ECO:0000256" key="1">
    <source>
        <dbReference type="ARBA" id="ARBA00022723"/>
    </source>
</evidence>
<dbReference type="EMBL" id="VIEB01000005">
    <property type="protein sequence ID" value="TQE14210.1"/>
    <property type="molecule type" value="Genomic_DNA"/>
</dbReference>
<dbReference type="PANTHER" id="PTHR31948:SF163">
    <property type="entry name" value="ZINC-FINGER HOMEODOMAIN PROTEIN 3"/>
    <property type="match status" value="1"/>
</dbReference>
<gene>
    <name evidence="5" type="ORF">C1H46_000129</name>
</gene>
<evidence type="ECO:0000259" key="4">
    <source>
        <dbReference type="PROSITE" id="PS51523"/>
    </source>
</evidence>
<keyword evidence="3" id="KW-0862">Zinc</keyword>
<name>A0A540NUP3_MALBA</name>
<dbReference type="Pfam" id="PF04770">
    <property type="entry name" value="ZF-HD_dimer"/>
    <property type="match status" value="1"/>
</dbReference>
<dbReference type="PANTHER" id="PTHR31948">
    <property type="entry name" value="ZINC-FINGER HOMEODOMAIN PROTEIN 2"/>
    <property type="match status" value="1"/>
</dbReference>
<feature type="domain" description="ZF-HD dimerization-type" evidence="4">
    <location>
        <begin position="30"/>
        <end position="79"/>
    </location>
</feature>
<dbReference type="STRING" id="106549.A0A540NUP3"/>